<proteinExistence type="inferred from homology"/>
<feature type="compositionally biased region" description="Low complexity" evidence="2">
    <location>
        <begin position="66"/>
        <end position="89"/>
    </location>
</feature>
<evidence type="ECO:0000256" key="2">
    <source>
        <dbReference type="SAM" id="MobiDB-lite"/>
    </source>
</evidence>
<dbReference type="AlphaFoldDB" id="A0A0F4ZAR9"/>
<dbReference type="InterPro" id="IPR019191">
    <property type="entry name" value="Essential_protein_Yae1_N"/>
</dbReference>
<accession>A0A0F4ZAR9</accession>
<name>A0A0F4ZAR9_9PEZI</name>
<evidence type="ECO:0000256" key="1">
    <source>
        <dbReference type="ARBA" id="ARBA00038090"/>
    </source>
</evidence>
<feature type="region of interest" description="Disordered" evidence="2">
    <location>
        <begin position="64"/>
        <end position="96"/>
    </location>
</feature>
<reference evidence="4 5" key="1">
    <citation type="submission" date="2015-03" db="EMBL/GenBank/DDBJ databases">
        <authorList>
            <person name="Radwan O."/>
            <person name="Al-Naeli F.A."/>
            <person name="Rendon G.A."/>
            <person name="Fields C."/>
        </authorList>
    </citation>
    <scope>NUCLEOTIDE SEQUENCE [LARGE SCALE GENOMIC DNA]</scope>
    <source>
        <strain evidence="4">CR-DP1</strain>
    </source>
</reference>
<evidence type="ECO:0000313" key="4">
    <source>
        <dbReference type="EMBL" id="KKA26943.1"/>
    </source>
</evidence>
<comment type="caution">
    <text evidence="4">The sequence shown here is derived from an EMBL/GenBank/DDBJ whole genome shotgun (WGS) entry which is preliminary data.</text>
</comment>
<dbReference type="OrthoDB" id="48036at2759"/>
<feature type="domain" description="Essential protein Yae1 N-terminal" evidence="3">
    <location>
        <begin position="21"/>
        <end position="55"/>
    </location>
</feature>
<protein>
    <recommendedName>
        <fullName evidence="3">Essential protein Yae1 N-terminal domain-containing protein</fullName>
    </recommendedName>
</protein>
<keyword evidence="5" id="KW-1185">Reference proteome</keyword>
<comment type="similarity">
    <text evidence="1">Belongs to the LTO1 family.</text>
</comment>
<dbReference type="InterPro" id="IPR052436">
    <property type="entry name" value="LTO1_adapter"/>
</dbReference>
<organism evidence="4 5">
    <name type="scientific">Thielaviopsis punctulata</name>
    <dbReference type="NCBI Taxonomy" id="72032"/>
    <lineage>
        <taxon>Eukaryota</taxon>
        <taxon>Fungi</taxon>
        <taxon>Dikarya</taxon>
        <taxon>Ascomycota</taxon>
        <taxon>Pezizomycotina</taxon>
        <taxon>Sordariomycetes</taxon>
        <taxon>Hypocreomycetidae</taxon>
        <taxon>Microascales</taxon>
        <taxon>Ceratocystidaceae</taxon>
        <taxon>Thielaviopsis</taxon>
    </lineage>
</organism>
<sequence>MADDLFEDTFNLEDAIYEKAYKEGYADGITAGKVEGRTFGMAKGFDKFVESGRLFSKAVVLGQRLPSSSSSSSSSPASSSTITTKAAPSTPLPRVAANPRLEKNVVALYDLMEPETLSTANSDEAVNDFDDRFKRAQGKAKIIDRILGEKGKGAAEQSL</sequence>
<dbReference type="EMBL" id="LAEV01001928">
    <property type="protein sequence ID" value="KKA26943.1"/>
    <property type="molecule type" value="Genomic_DNA"/>
</dbReference>
<dbReference type="PANTHER" id="PTHR28532:SF1">
    <property type="entry name" value="ORAL CANCER OVEREXPRESSED 1"/>
    <property type="match status" value="1"/>
</dbReference>
<dbReference type="PANTHER" id="PTHR28532">
    <property type="entry name" value="GEO13458P1"/>
    <property type="match status" value="1"/>
</dbReference>
<evidence type="ECO:0000313" key="5">
    <source>
        <dbReference type="Proteomes" id="UP000033483"/>
    </source>
</evidence>
<dbReference type="Proteomes" id="UP000033483">
    <property type="component" value="Unassembled WGS sequence"/>
</dbReference>
<dbReference type="Pfam" id="PF09811">
    <property type="entry name" value="Yae1_N"/>
    <property type="match status" value="1"/>
</dbReference>
<evidence type="ECO:0000259" key="3">
    <source>
        <dbReference type="Pfam" id="PF09811"/>
    </source>
</evidence>
<gene>
    <name evidence="4" type="ORF">TD95_001046</name>
</gene>